<feature type="region of interest" description="Disordered" evidence="1">
    <location>
        <begin position="14"/>
        <end position="63"/>
    </location>
</feature>
<proteinExistence type="predicted"/>
<organism evidence="2">
    <name type="scientific">Oryza meridionalis</name>
    <dbReference type="NCBI Taxonomy" id="40149"/>
    <lineage>
        <taxon>Eukaryota</taxon>
        <taxon>Viridiplantae</taxon>
        <taxon>Streptophyta</taxon>
        <taxon>Embryophyta</taxon>
        <taxon>Tracheophyta</taxon>
        <taxon>Spermatophyta</taxon>
        <taxon>Magnoliopsida</taxon>
        <taxon>Liliopsida</taxon>
        <taxon>Poales</taxon>
        <taxon>Poaceae</taxon>
        <taxon>BOP clade</taxon>
        <taxon>Oryzoideae</taxon>
        <taxon>Oryzeae</taxon>
        <taxon>Oryzinae</taxon>
        <taxon>Oryza</taxon>
    </lineage>
</organism>
<dbReference type="Proteomes" id="UP000008021">
    <property type="component" value="Chromosome 11"/>
</dbReference>
<evidence type="ECO:0000313" key="3">
    <source>
        <dbReference type="Proteomes" id="UP000008021"/>
    </source>
</evidence>
<dbReference type="AlphaFoldDB" id="A0A0E0F6Q4"/>
<protein>
    <submittedName>
        <fullName evidence="2">Uncharacterized protein</fullName>
    </submittedName>
</protein>
<reference evidence="2" key="2">
    <citation type="submission" date="2018-05" db="EMBL/GenBank/DDBJ databases">
        <title>OmerRS3 (Oryza meridionalis Reference Sequence Version 3).</title>
        <authorList>
            <person name="Zhang J."/>
            <person name="Kudrna D."/>
            <person name="Lee S."/>
            <person name="Talag J."/>
            <person name="Welchert J."/>
            <person name="Wing R.A."/>
        </authorList>
    </citation>
    <scope>NUCLEOTIDE SEQUENCE [LARGE SCALE GENOMIC DNA]</scope>
    <source>
        <strain evidence="2">cv. OR44</strain>
    </source>
</reference>
<keyword evidence="3" id="KW-1185">Reference proteome</keyword>
<feature type="compositionally biased region" description="Basic residues" evidence="1">
    <location>
        <begin position="35"/>
        <end position="44"/>
    </location>
</feature>
<reference evidence="2" key="1">
    <citation type="submission" date="2015-04" db="UniProtKB">
        <authorList>
            <consortium name="EnsemblPlants"/>
        </authorList>
    </citation>
    <scope>IDENTIFICATION</scope>
</reference>
<dbReference type="HOGENOM" id="CLU_2444541_0_0_1"/>
<dbReference type="Gramene" id="OMERI11G13960.1">
    <property type="protein sequence ID" value="OMERI11G13960.1"/>
    <property type="gene ID" value="OMERI11G13960"/>
</dbReference>
<sequence>MLFQMMHIEGGDEFGRGRWRLGAGGEAGSTTARSRGGRIHHHQAAGRPDPPPPDHGEGGTDLDAVDYAPGSLLSDHDAVLTMLLAPSSSI</sequence>
<accession>A0A0E0F6Q4</accession>
<evidence type="ECO:0000313" key="2">
    <source>
        <dbReference type="EnsemblPlants" id="OMERI11G13960.1"/>
    </source>
</evidence>
<evidence type="ECO:0000256" key="1">
    <source>
        <dbReference type="SAM" id="MobiDB-lite"/>
    </source>
</evidence>
<dbReference type="EnsemblPlants" id="OMERI11G13960.1">
    <property type="protein sequence ID" value="OMERI11G13960.1"/>
    <property type="gene ID" value="OMERI11G13960"/>
</dbReference>
<name>A0A0E0F6Q4_9ORYZ</name>